<name>A0A182LW36_9DIPT</name>
<evidence type="ECO:0000313" key="2">
    <source>
        <dbReference type="Proteomes" id="UP000075883"/>
    </source>
</evidence>
<dbReference type="EMBL" id="AXCM01001875">
    <property type="status" value="NOT_ANNOTATED_CDS"/>
    <property type="molecule type" value="Genomic_DNA"/>
</dbReference>
<evidence type="ECO:0000313" key="1">
    <source>
        <dbReference type="EnsemblMetazoa" id="ACUA003373-PA"/>
    </source>
</evidence>
<keyword evidence="2" id="KW-1185">Reference proteome</keyword>
<dbReference type="EMBL" id="AXCM01001874">
    <property type="status" value="NOT_ANNOTATED_CDS"/>
    <property type="molecule type" value="Genomic_DNA"/>
</dbReference>
<protein>
    <submittedName>
        <fullName evidence="1">Uncharacterized protein</fullName>
    </submittedName>
</protein>
<dbReference type="EnsemblMetazoa" id="ACUA003373-RA">
    <property type="protein sequence ID" value="ACUA003373-PA"/>
    <property type="gene ID" value="ACUA003373"/>
</dbReference>
<proteinExistence type="predicted"/>
<dbReference type="VEuPathDB" id="VectorBase:ACUA003373"/>
<reference evidence="1" key="2">
    <citation type="submission" date="2020-05" db="UniProtKB">
        <authorList>
            <consortium name="EnsemblMetazoa"/>
        </authorList>
    </citation>
    <scope>IDENTIFICATION</scope>
    <source>
        <strain evidence="1">A-37</strain>
    </source>
</reference>
<dbReference type="Proteomes" id="UP000075883">
    <property type="component" value="Unassembled WGS sequence"/>
</dbReference>
<sequence>MAALQYRLQSNRLKHVCDRGSHVSLPTFSMQKRCGPLEPISSAKPPTGTRQVPHALVKRHSEAGINEPSMVQGHRDEPSNELEVLQVIRINVPELAELPAEGSFVRLRHTVHALCALWCAWSWIFERSFTIVVIHEESFTVGGVANFPTGRQWAFRQHAYLLTLRSWILPLGGAIFMIHKIHPIVRLDAFFPSVRQRTEAVIFLMCCRDRIRLLGVLRIQEPLIALGNDVLPLTLPVLELPPIGIGIGAAPFTPPPGLPPATGSNAVLAWPPPGTPLMRPSCEEFEYTGPSRLMPLRRIAPVDEEAAPVDNDEFPPFGDVPAVITPLPIPYEPAAILNSLNDGTQSDTDVALLLVLLLLWLAWEAGECCDWCTVADDGDEDEEDGTNA</sequence>
<dbReference type="AlphaFoldDB" id="A0A182LW36"/>
<accession>A0A182LW36</accession>
<reference evidence="2" key="1">
    <citation type="submission" date="2013-09" db="EMBL/GenBank/DDBJ databases">
        <title>The Genome Sequence of Anopheles culicifacies species A.</title>
        <authorList>
            <consortium name="The Broad Institute Genomics Platform"/>
            <person name="Neafsey D.E."/>
            <person name="Besansky N."/>
            <person name="Howell P."/>
            <person name="Walton C."/>
            <person name="Young S.K."/>
            <person name="Zeng Q."/>
            <person name="Gargeya S."/>
            <person name="Fitzgerald M."/>
            <person name="Haas B."/>
            <person name="Abouelleil A."/>
            <person name="Allen A.W."/>
            <person name="Alvarado L."/>
            <person name="Arachchi H.M."/>
            <person name="Berlin A.M."/>
            <person name="Chapman S.B."/>
            <person name="Gainer-Dewar J."/>
            <person name="Goldberg J."/>
            <person name="Griggs A."/>
            <person name="Gujja S."/>
            <person name="Hansen M."/>
            <person name="Howarth C."/>
            <person name="Imamovic A."/>
            <person name="Ireland A."/>
            <person name="Larimer J."/>
            <person name="McCowan C."/>
            <person name="Murphy C."/>
            <person name="Pearson M."/>
            <person name="Poon T.W."/>
            <person name="Priest M."/>
            <person name="Roberts A."/>
            <person name="Saif S."/>
            <person name="Shea T."/>
            <person name="Sisk P."/>
            <person name="Sykes S."/>
            <person name="Wortman J."/>
            <person name="Nusbaum C."/>
            <person name="Birren B."/>
        </authorList>
    </citation>
    <scope>NUCLEOTIDE SEQUENCE [LARGE SCALE GENOMIC DNA]</scope>
    <source>
        <strain evidence="2">A-37</strain>
    </source>
</reference>
<organism evidence="1 2">
    <name type="scientific">Anopheles culicifacies</name>
    <dbReference type="NCBI Taxonomy" id="139723"/>
    <lineage>
        <taxon>Eukaryota</taxon>
        <taxon>Metazoa</taxon>
        <taxon>Ecdysozoa</taxon>
        <taxon>Arthropoda</taxon>
        <taxon>Hexapoda</taxon>
        <taxon>Insecta</taxon>
        <taxon>Pterygota</taxon>
        <taxon>Neoptera</taxon>
        <taxon>Endopterygota</taxon>
        <taxon>Diptera</taxon>
        <taxon>Nematocera</taxon>
        <taxon>Culicoidea</taxon>
        <taxon>Culicidae</taxon>
        <taxon>Anophelinae</taxon>
        <taxon>Anopheles</taxon>
        <taxon>culicifacies species complex</taxon>
    </lineage>
</organism>